<keyword evidence="2" id="KW-0812">Transmembrane</keyword>
<evidence type="ECO:0000313" key="12">
    <source>
        <dbReference type="Proteomes" id="UP000694865"/>
    </source>
</evidence>
<feature type="domain" description="Cadherin" evidence="11">
    <location>
        <begin position="262"/>
        <end position="364"/>
    </location>
</feature>
<keyword evidence="12" id="KW-1185">Reference proteome</keyword>
<feature type="domain" description="Cadherin" evidence="11">
    <location>
        <begin position="149"/>
        <end position="260"/>
    </location>
</feature>
<feature type="domain" description="Cadherin" evidence="11">
    <location>
        <begin position="685"/>
        <end position="796"/>
    </location>
</feature>
<feature type="domain" description="Cadherin" evidence="11">
    <location>
        <begin position="1938"/>
        <end position="2059"/>
    </location>
</feature>
<dbReference type="SMART" id="SM00112">
    <property type="entry name" value="CA"/>
    <property type="match status" value="28"/>
</dbReference>
<evidence type="ECO:0000256" key="9">
    <source>
        <dbReference type="SAM" id="MobiDB-lite"/>
    </source>
</evidence>
<feature type="domain" description="Cadherin" evidence="11">
    <location>
        <begin position="2782"/>
        <end position="2894"/>
    </location>
</feature>
<proteinExistence type="predicted"/>
<dbReference type="Proteomes" id="UP000694865">
    <property type="component" value="Unplaced"/>
</dbReference>
<feature type="region of interest" description="Disordered" evidence="9">
    <location>
        <begin position="3086"/>
        <end position="3115"/>
    </location>
</feature>
<dbReference type="PANTHER" id="PTHR24025">
    <property type="entry name" value="DESMOGLEIN FAMILY MEMBER"/>
    <property type="match status" value="1"/>
</dbReference>
<dbReference type="SUPFAM" id="SSF49313">
    <property type="entry name" value="Cadherin-like"/>
    <property type="match status" value="29"/>
</dbReference>
<protein>
    <submittedName>
        <fullName evidence="13">Protocadherin Fat 4-like</fullName>
    </submittedName>
</protein>
<evidence type="ECO:0000256" key="5">
    <source>
        <dbReference type="ARBA" id="ARBA00022889"/>
    </source>
</evidence>
<feature type="domain" description="Cadherin" evidence="11">
    <location>
        <begin position="2470"/>
        <end position="2574"/>
    </location>
</feature>
<dbReference type="Pfam" id="PF00028">
    <property type="entry name" value="Cadherin"/>
    <property type="match status" value="22"/>
</dbReference>
<dbReference type="GeneID" id="100372841"/>
<feature type="compositionally biased region" description="Basic and acidic residues" evidence="9">
    <location>
        <begin position="3086"/>
        <end position="3096"/>
    </location>
</feature>
<dbReference type="InterPro" id="IPR020894">
    <property type="entry name" value="Cadherin_CS"/>
</dbReference>
<feature type="chain" id="PRO_5046057615" evidence="10">
    <location>
        <begin position="24"/>
        <end position="3260"/>
    </location>
</feature>
<feature type="domain" description="Cadherin" evidence="11">
    <location>
        <begin position="2164"/>
        <end position="2266"/>
    </location>
</feature>
<feature type="domain" description="Cadherin" evidence="11">
    <location>
        <begin position="1157"/>
        <end position="1187"/>
    </location>
</feature>
<evidence type="ECO:0000256" key="10">
    <source>
        <dbReference type="SAM" id="SignalP"/>
    </source>
</evidence>
<keyword evidence="3" id="KW-0677">Repeat</keyword>
<keyword evidence="4 8" id="KW-0106">Calcium</keyword>
<feature type="domain" description="Cadherin" evidence="11">
    <location>
        <begin position="1728"/>
        <end position="1849"/>
    </location>
</feature>
<feature type="domain" description="Cadherin" evidence="11">
    <location>
        <begin position="1302"/>
        <end position="1404"/>
    </location>
</feature>
<feature type="compositionally biased region" description="Pro residues" evidence="9">
    <location>
        <begin position="3100"/>
        <end position="3109"/>
    </location>
</feature>
<dbReference type="PROSITE" id="PS50268">
    <property type="entry name" value="CADHERIN_2"/>
    <property type="match status" value="29"/>
</dbReference>
<evidence type="ECO:0000256" key="8">
    <source>
        <dbReference type="PROSITE-ProRule" id="PRU00043"/>
    </source>
</evidence>
<organism evidence="12 13">
    <name type="scientific">Saccoglossus kowalevskii</name>
    <name type="common">Acorn worm</name>
    <dbReference type="NCBI Taxonomy" id="10224"/>
    <lineage>
        <taxon>Eukaryota</taxon>
        <taxon>Metazoa</taxon>
        <taxon>Hemichordata</taxon>
        <taxon>Enteropneusta</taxon>
        <taxon>Harrimaniidae</taxon>
        <taxon>Saccoglossus</taxon>
    </lineage>
</organism>
<evidence type="ECO:0000256" key="7">
    <source>
        <dbReference type="ARBA" id="ARBA00023136"/>
    </source>
</evidence>
<dbReference type="InterPro" id="IPR050971">
    <property type="entry name" value="Cadherin-domain_protein"/>
</dbReference>
<comment type="subcellular location">
    <subcellularLocation>
        <location evidence="1">Membrane</location>
    </subcellularLocation>
</comment>
<feature type="domain" description="Cadherin" evidence="11">
    <location>
        <begin position="583"/>
        <end position="684"/>
    </location>
</feature>
<feature type="domain" description="Cadherin" evidence="11">
    <location>
        <begin position="2372"/>
        <end position="2469"/>
    </location>
</feature>
<feature type="domain" description="Cadherin" evidence="11">
    <location>
        <begin position="1405"/>
        <end position="1507"/>
    </location>
</feature>
<evidence type="ECO:0000313" key="13">
    <source>
        <dbReference type="RefSeq" id="XP_006822364.1"/>
    </source>
</evidence>
<feature type="domain" description="Cadherin" evidence="11">
    <location>
        <begin position="3002"/>
        <end position="3088"/>
    </location>
</feature>
<evidence type="ECO:0000256" key="2">
    <source>
        <dbReference type="ARBA" id="ARBA00022692"/>
    </source>
</evidence>
<reference evidence="13" key="1">
    <citation type="submission" date="2025-08" db="UniProtKB">
        <authorList>
            <consortium name="RefSeq"/>
        </authorList>
    </citation>
    <scope>IDENTIFICATION</scope>
    <source>
        <tissue evidence="13">Testes</tissue>
    </source>
</reference>
<evidence type="ECO:0000256" key="1">
    <source>
        <dbReference type="ARBA" id="ARBA00004370"/>
    </source>
</evidence>
<dbReference type="Gene3D" id="2.60.40.60">
    <property type="entry name" value="Cadherins"/>
    <property type="match status" value="30"/>
</dbReference>
<feature type="domain" description="Cadherin" evidence="11">
    <location>
        <begin position="1004"/>
        <end position="1112"/>
    </location>
</feature>
<keyword evidence="6" id="KW-1133">Transmembrane helix</keyword>
<feature type="domain" description="Cadherin" evidence="11">
    <location>
        <begin position="2681"/>
        <end position="2781"/>
    </location>
</feature>
<dbReference type="PRINTS" id="PR00205">
    <property type="entry name" value="CADHERIN"/>
</dbReference>
<feature type="domain" description="Cadherin" evidence="11">
    <location>
        <begin position="901"/>
        <end position="1003"/>
    </location>
</feature>
<feature type="signal peptide" evidence="10">
    <location>
        <begin position="1"/>
        <end position="23"/>
    </location>
</feature>
<evidence type="ECO:0000256" key="6">
    <source>
        <dbReference type="ARBA" id="ARBA00022989"/>
    </source>
</evidence>
<gene>
    <name evidence="13" type="primary">LOC100372841</name>
</gene>
<dbReference type="CDD" id="cd11304">
    <property type="entry name" value="Cadherin_repeat"/>
    <property type="match status" value="28"/>
</dbReference>
<feature type="domain" description="Cadherin" evidence="11">
    <location>
        <begin position="2060"/>
        <end position="2163"/>
    </location>
</feature>
<dbReference type="PROSITE" id="PS00232">
    <property type="entry name" value="CADHERIN_1"/>
    <property type="match status" value="15"/>
</dbReference>
<feature type="domain" description="Cadherin" evidence="11">
    <location>
        <begin position="1627"/>
        <end position="1727"/>
    </location>
</feature>
<evidence type="ECO:0000256" key="4">
    <source>
        <dbReference type="ARBA" id="ARBA00022837"/>
    </source>
</evidence>
<feature type="domain" description="Cadherin" evidence="11">
    <location>
        <begin position="479"/>
        <end position="582"/>
    </location>
</feature>
<feature type="domain" description="Cadherin" evidence="11">
    <location>
        <begin position="2895"/>
        <end position="3001"/>
    </location>
</feature>
<keyword evidence="7" id="KW-0472">Membrane</keyword>
<feature type="domain" description="Cadherin" evidence="11">
    <location>
        <begin position="1188"/>
        <end position="1301"/>
    </location>
</feature>
<sequence>MVSLIIFFTVIVLLPWIPGLGVGSQTSTVPMVTTETIETTDCSFINPEGYCSSNLHMFEYYEREADDPVGDISNEVPSEAVVNYTIVEEEESTVFRVDSHGVIYPMAPLDREEVDAYTFTVAATGCQFTKTIPVHVNVLDKNDNIPYWLQTDYHVQWIDGTAARVAIVVVLASDEDIDDNGRLIYVVKPPFDKYFSAVENVVFNIDQLVLSKFLDDDEVTVEDNEFTFAVQVWDNGQPPEDAATDAEIHVKITSQVEEGFENITLQSAFVYENQPIGTYVTTILSETSDDYEVIFVVAGMYDLFEIDPIYGNVTTNRVFNREVKDGYHLIVNGYIADHTTCFIYPIAEELIIDILDMNDNYPIFNYYTSSGSIAENSPPNTTVIMVPLIEATDADINDNSAIVYSLSGDGSYHFQIDELTGIIKTVDNNTALNLDREVRDTYELTVTAADMGGDVDNLNTTISIVIYISDVNDNTPEFNETLYEFELAEDTPVNYVIGTLIAEDYDIGLNGRVLYSTMGGSHGDFDIDKYSGDLFVTGILDRESISSYVINISAYDTGNPVLESYTVVTIDILDINDNSPVFSFDLYIGSIEESAPLDSYVLTVRATDDDEETNADVIYSINSTDFVIDTVTGDVTTASQDFDFEDANARSFEFAVTATDCGNLSSTSVVRVQILDSNDNAPVFTENDYFGYIDENSVSGTTVVINRYIETIDADIGLNAAVVYTLTGEGSDQFQIDNKTGIITSTANDTDLDRENVSSYQLVVTAYDRDAQNGSRSSSAPITILVNDVNDNSPMFQNTFFNFTVMEDTDVGNIIGHAIAEDVDIGINSRLTYTVVSGGEGKFDVNSESGAIFILSQLDREETARYVLNMSVSDSGIDILRDFTKVEIHLLDVNDNSPMFDSDNYLVEVEEELTSGTYLFTVTATDPDAGSNGDVLFSLTTTDFVINQTTGEISTDVRLDFEEDDSRRYAFFALAVDQGEPGLTSTASIKIQLVDINDNAPIFTEPVYYGNVDENAETGTTVIMKRYIETTDADAGRNADVLYTLTGNDSDQFHIDANTGIITTTGDDVTPILDREKISLYHLVVTAHDGTHNSTVPINITVNDVNDNAPLFEEAVYHFNVSEDATVGTTVGLVVAQDMDTGINSRLTYFLVGGSDVLATDRGKPTLTSSASIKIQVVDVNDNAPSFTEPVYYGDIDENSATGTTVTMIPCIDATDSDAGLNASIVYTITGEDSNQFQIDSITGIITTTDNEIVLNLDREDKDVYQLVVTASDRNGLNESLSSIVPIIITINDVNDNAPIFDESYYYFSVSEDRHVGYSVSYVSAYDDDIGINSRLSYFVIDGDGSFGVDPINGTISVLSPLNREITHNSTLTVLVVDGGEDILCDTAKVRIKILDVNDNAPVFDSELYLANVTEKASIGVFVLRVKATDPDEEDNGVVRYRLNSTDFTIQESTGVILTARTFDYEVLVDRQHEFEVYAEDNGLSPLTSTALIRVMVLDVNDNAPIFSQETYKSYALDGMPQGYPIVVTHAYDNDSSSNGEMSYHITENTTDLFRVDYKGVVSVNGLVNYDELMENGLLDIDDSLQFLVVAMDHGVTSYNSSCTINVTITKVPLEESVCEYNGTWFGSNFYQFEVEEHSPQNTFVGDVSVEAYDMEEPVYSILEDYADSVFDVTDDGYIVTDGDIDREVNQTITFTVVIQNQYNTVTVKYVPVHVTVLDINDNVPIFSQTIYITEILEYSSADTFISPVYASDLDSGLRGKISYGLYLSNYFWMDNHHLRSAQKLVISEMLDAGVIFINDVVDVDIYAVDGYGRLGSNNATVRVKLTSDSINNNRTYLNENVSENQPHGTYVVNVTTDAFPSYDIKYGFVESNVTDFCIDETTGEVATAKPLNREERSLYQYSIMVYIDDEAVCLADPIVAELKITVTDENDNFPYFLRDYYYGQVEENDQLDDTLPQGNEEVLLAYPIMSIDMDYGFNASTIYTLSGDGHEQFKIDNKTGVITTTDDESVLDLDREERDRYDLEVIVSDRDGVDDLSLNSSVSLTIVLRDVNDNYPQFTKDEYYYVIWENTPSGYEIDVINATDNDSGNNAIISFAIHSGADGYFKINRNNGVLSVADTLDREYKAKYVITISASDHGVPILTTYIEMVIELLDVNDNQPTFTQNAYRAQQEEGVATGTSVLRVTAVDSDAGSNGQVKYTANTTDFTINSVTGELTTHAALDFEDTGGRVYKFDVFAVDNGEPSHTASTLVTITVTDINDNPPVFAGTYECTIDKLMVESDILVIVKATDDDSTTNAELVYSLDNDDFSVDDSGVITLAKDAADITCVQPEFDSRCVVICVTAHDGGEPSLYASTNVFVWRGGSNGRLEFSQAEYRGRVLEEQNPPVYVLTVSVSNDDTVDFHITSHVEEFTINKSTGDIYTAMKLNRELKDWYSFSVSASDIDGIKYDAYSLVNILVNDINDNNPIFDRPSYRGEVYERDYSTSPTAVLTVVAIDADTGPNAEIMYSITVGHNGEFYIDLNGTIYAVGNVDREEVPLYTLTVTATDNGVQPQSSTVSVDIIVTDINDNTPTFTQRHYNGSVEENVQYYIEIVHVIATDADEGTNADVYYTIVSGDDGNFEINLYSGIIAPTTNAVIDYETKSHYILRVLVEDAGFHALRNVTSVHIEVIDVNDNAPYFIGEPYDAEVPVTADLNSTVFTVVAEDADSGENGRIIYTMKGSEYFIIGRDTGEIRVIKVLIGGVGTHELTINASDNGKPPLSTTTMVTITVREVNIYAPECDPSNYTAEVSENVPDGTYVATVTATDRDSANKSVWEINGSGIVYYEIIQGNDEGFFEIHINSGEIRTNGTIDRELEAFVYLVVSAYDGGLPSKQDNATIDITLLDVNDNAPSVYPSEMHSCIYHDSPIGTFVVDVNATDPDMIGDITYSLSPTVESVRDMFEIDELSGVITTDTNFTVDMTDMEYLLTVLVKDGNPVHSDYGCVTIEIRYNDLNLHSPKFSQDEYSTVVPEYLPIGAVLDLDIMAIDIDDVDDGAVTYSLAYEGNERGIFEIDPMSANISTCYLLDPYEDTPSYNLTVIATDAGERPKSRSKESLSEDPFPPMLPPRPVKYDNDKVVSGKETRGYNVYTLPHEINQTINNSVPAIPAATHSVPNYLVMREPDTEYLDLDNMQAETVPNYLVMNDGIELGAEYSDMDNMEEYGDYLQPSTGQESHEYLDLRQSQQNYMNTGNEYNEVFLSKDVLDFISQIQLENHESAAE</sequence>
<evidence type="ECO:0000256" key="3">
    <source>
        <dbReference type="ARBA" id="ARBA00022737"/>
    </source>
</evidence>
<dbReference type="PANTHER" id="PTHR24025:SF23">
    <property type="entry name" value="NEURAL-CADHERIN"/>
    <property type="match status" value="1"/>
</dbReference>
<feature type="domain" description="Cadherin" evidence="11">
    <location>
        <begin position="1508"/>
        <end position="1612"/>
    </location>
</feature>
<dbReference type="RefSeq" id="XP_006822364.1">
    <property type="nucleotide sequence ID" value="XM_006822301.1"/>
</dbReference>
<keyword evidence="5" id="KW-0130">Cell adhesion</keyword>
<feature type="domain" description="Cadherin" evidence="11">
    <location>
        <begin position="2575"/>
        <end position="2680"/>
    </location>
</feature>
<feature type="domain" description="Cadherin" evidence="11">
    <location>
        <begin position="64"/>
        <end position="148"/>
    </location>
</feature>
<name>A0ABM0MQS3_SACKO</name>
<dbReference type="InterPro" id="IPR002126">
    <property type="entry name" value="Cadherin-like_dom"/>
</dbReference>
<dbReference type="InterPro" id="IPR015919">
    <property type="entry name" value="Cadherin-like_sf"/>
</dbReference>
<keyword evidence="10" id="KW-0732">Signal</keyword>
<feature type="domain" description="Cadherin" evidence="11">
    <location>
        <begin position="1113"/>
        <end position="1155"/>
    </location>
</feature>
<evidence type="ECO:0000259" key="11">
    <source>
        <dbReference type="PROSITE" id="PS50268"/>
    </source>
</evidence>
<feature type="domain" description="Cadherin" evidence="11">
    <location>
        <begin position="365"/>
        <end position="478"/>
    </location>
</feature>
<accession>A0ABM0MQS3</accession>
<feature type="domain" description="Cadherin" evidence="11">
    <location>
        <begin position="797"/>
        <end position="900"/>
    </location>
</feature>
<feature type="domain" description="Cadherin" evidence="11">
    <location>
        <begin position="1834"/>
        <end position="1937"/>
    </location>
</feature>